<dbReference type="RefSeq" id="WP_249321835.1">
    <property type="nucleotide sequence ID" value="NZ_CP060632.1"/>
</dbReference>
<dbReference type="InterPro" id="IPR012902">
    <property type="entry name" value="N_methyl_site"/>
</dbReference>
<dbReference type="EMBL" id="CP060632">
    <property type="protein sequence ID" value="QNM00833.1"/>
    <property type="molecule type" value="Genomic_DNA"/>
</dbReference>
<dbReference type="Gene3D" id="2.160.20.110">
    <property type="match status" value="4"/>
</dbReference>
<keyword evidence="2" id="KW-0472">Membrane</keyword>
<dbReference type="Proteomes" id="UP000515819">
    <property type="component" value="Chromosome"/>
</dbReference>
<protein>
    <submittedName>
        <fullName evidence="3">Type II secretion system protein</fullName>
    </submittedName>
</protein>
<evidence type="ECO:0000256" key="2">
    <source>
        <dbReference type="SAM" id="Phobius"/>
    </source>
</evidence>
<dbReference type="SUPFAM" id="SSF49384">
    <property type="entry name" value="Carbohydrate-binding domain"/>
    <property type="match status" value="1"/>
</dbReference>
<dbReference type="InterPro" id="IPR045584">
    <property type="entry name" value="Pilin-like"/>
</dbReference>
<evidence type="ECO:0000313" key="3">
    <source>
        <dbReference type="EMBL" id="QNM00833.1"/>
    </source>
</evidence>
<dbReference type="GO" id="GO:0030246">
    <property type="term" value="F:carbohydrate binding"/>
    <property type="evidence" value="ECO:0007669"/>
    <property type="project" value="InterPro"/>
</dbReference>
<feature type="transmembrane region" description="Helical" evidence="2">
    <location>
        <begin position="21"/>
        <end position="41"/>
    </location>
</feature>
<sequence>MRSTQKRRCRSNRGFTLVEMIVTMMLLSILLTISVMGLMAWQDWSDFNQANEYAETMFLAAQNQLSEYNANGTLEDFAKQTKNFSPAEVKLDSIYYEEGQAYSDDSVWVTVNKGTLISVRANKDDYSLYAAGKNTTSPTAPIVYQLLQGYLYDTSILNDAICVEFSLEDGQVFSVLYSAKSNGDEVEIFEYDNDNDSLRGSVNIATRYDSYRKDRMIGYYGVDTLSTALKGTKEKPSIDEVKLNNEDTLNLSFKVSKPANAAQKMNYDITVYDVDSDFCTSENMADGVPVMKFTLNGAKIKNYANRQAQNCAITRYVKDETGTWSAQELGEFPVLAWSDTDGTIRVVLDAADFQATSASYEMNLSILRDTLKADKVANANFKFKSTYTFHRFGLDANKIKCSIKGYGAAYDTTTERQSNQSYVYFAEENNNTDATKKVVNYNYSIANARHLYNMRYVTDITANTEKSVDELRLSSAHYEQDTKKTLACHFQLSEDIDWTKFVASGAFYNTNGNDININLNDATESLAESFISMKQLRAEDSLDGKNTDGESYTIKGLTMSQAGNALCRLYTDTDTGKADDEKKPVGLFATNYGTIGNLKLDEVQITSPGDYVGSFAGITVYGKNLTGETAGILENLEVVNDDVDAETASFVKGKSYVGGITGTLIADSDSVVSAVTWKELSNAAKVTGLSHVGGVVGELRTEKNRSTAITLEDCENTGAVYAVVKDGEDKKDSKFIGGIAGSCVNEYAANHTDDTSALVNITIKNSNSTPFYSRKDLQAFLGNQDGTAFATYADKVAGTYVGGITGYSYFSTLEGVRAELDNGKCSYVFGHDYVGGIVGYATGPAELSGTDDTNTNGRNDNYVIGCSYVGGVIGANADIDLAKTQEETGNSSNDTLSLVENGAKPVVVSDAVNTKNTVSNWQNTGVVYATGMYAGGISGYNTGSLLENLDTSGAVTVAGEYPVSHAADYVGGITGYNHGVIKAEARKDNNVRIVGKNYVGGIVGYNDSGAEVTNYAVTAGSINGDTDKGSYVGGLAGCNASILMLQKADGSAKQLYVSTQNISGKYFVGGVIGANIINTNGYNQNMITEPGQSGSTDTATDSSAGNTTKLCYVTLQRTNLWGNANAPTAQYDFNVVNDSDQEMTNWYLKMHFKKGAVTGEQFNNVSVTKDDESSETETIYIIKPDQWHPNIAAGQTCGQKSFQLSFINYEELYSFDITDIELFYGGGDGNKTTIKPGNINITEKNKHTVGLNDSTYPFEINGQATTGYWDGNKNQWINTGSAYQIKLLKIENASDDDIFDWSIELPLEESDQLYLESLNYSGASYEIKQRIEDNTTYRYLEFKCYADNSRLNKHTKLNNGGGAGVSVYIIGAPETYNRILENAKLIFYTTKLQQQTEDIQYARIQTSADMANFSGTITGSAFTGGYIGYTMLVNSTDTTYARTTAENVRKLTLNQASEVAVINAVCNAKVDTSEVQMYVTGTVGGGSVTADTYVGGLVGYDDANTFLRIENAKNRAAVTAKTGYAGGMISASRKSNNKILTSNNYGTITAKEVAGGIVGENKGTVNQCTVDAAIVGKLGTSIASYGGIVGVSGIASEKTGDVDAAQITECRFTGSISGVGNNITAHVGGIVGENGFNSTVKASTVGSKETNVHGGMAGTATYDMATTNVGGIVGTNYGTISSTDNKAEATGNTTIDNYLGYTGGIVGCNQKGAIVKGTQTEQIITAGKWYVTAKAAGENTAVGGIIGHSMSGENLEYLTNYAEVKTTATGNIAVGGIVGQMENQTSDAMTFTKCNNYGTVTGTWCTGGMIGYLRYRGVKFNSCTSDGAVTGGTSVDAMVGYADADIESNIQYADCTVNGTKYSKTTQLASNGAEEKQVVMDASEGKKEAETMAGTMGQPDETENAVTDADTQDSTTEATTEEIQTVQKLETPDVKRLADDVRVLQYYDGTKWTLTAPVQDEDLVGTYESRAYRFEVQDGADYYEVQIKDASGAYGVMYVQPKTDKYYVYYAGSNAKIRRESLCEANPYTEFAGILTEEKPISVSYAVNVRLEDTTTAICAKVVAEKNQISVLLPDTTTFVAVQAVVGEAHLDAFESSDVAMWKLIPVDDATTTDASAITEAEEMDMVIWTGTVKKEAAKTELPKLAGTTVTVGSGTTQKEVVNYTVAIEQPMLVQVLGFDAEGTLVQSVYYTADQTSASFILEKDTWFTEDVKDVQIRFAAISEDGLAEWTQPQTLTITGISK</sequence>
<dbReference type="NCBIfam" id="TIGR02532">
    <property type="entry name" value="IV_pilin_GFxxxE"/>
    <property type="match status" value="1"/>
</dbReference>
<dbReference type="Pfam" id="PF07963">
    <property type="entry name" value="N_methyl"/>
    <property type="match status" value="1"/>
</dbReference>
<organism evidence="3 4">
    <name type="scientific">Wujia chipingensis</name>
    <dbReference type="NCBI Taxonomy" id="2763670"/>
    <lineage>
        <taxon>Bacteria</taxon>
        <taxon>Bacillati</taxon>
        <taxon>Bacillota</taxon>
        <taxon>Clostridia</taxon>
        <taxon>Lachnospirales</taxon>
        <taxon>Lachnospiraceae</taxon>
        <taxon>Wujia</taxon>
    </lineage>
</organism>
<keyword evidence="2" id="KW-1133">Transmembrane helix</keyword>
<gene>
    <name evidence="3" type="ORF">H9Q76_06050</name>
</gene>
<feature type="region of interest" description="Disordered" evidence="1">
    <location>
        <begin position="1884"/>
        <end position="1920"/>
    </location>
</feature>
<proteinExistence type="predicted"/>
<dbReference type="InterPro" id="IPR008965">
    <property type="entry name" value="CBM2/CBM3_carb-bd_dom_sf"/>
</dbReference>
<accession>A0A7G9FQK1</accession>
<evidence type="ECO:0000256" key="1">
    <source>
        <dbReference type="SAM" id="MobiDB-lite"/>
    </source>
</evidence>
<name>A0A7G9FQK1_9FIRM</name>
<keyword evidence="2" id="KW-0812">Transmembrane</keyword>
<keyword evidence="4" id="KW-1185">Reference proteome</keyword>
<dbReference type="KEGG" id="wcp:H9Q76_06050"/>
<dbReference type="PROSITE" id="PS00409">
    <property type="entry name" value="PROKAR_NTER_METHYL"/>
    <property type="match status" value="1"/>
</dbReference>
<evidence type="ECO:0000313" key="4">
    <source>
        <dbReference type="Proteomes" id="UP000515819"/>
    </source>
</evidence>
<reference evidence="3 4" key="1">
    <citation type="submission" date="2020-08" db="EMBL/GenBank/DDBJ databases">
        <authorList>
            <person name="Liu C."/>
            <person name="Sun Q."/>
        </authorList>
    </citation>
    <scope>NUCLEOTIDE SEQUENCE [LARGE SCALE GENOMIC DNA]</scope>
    <source>
        <strain evidence="3 4">NSJ-4</strain>
    </source>
</reference>
<dbReference type="SUPFAM" id="SSF54523">
    <property type="entry name" value="Pili subunits"/>
    <property type="match status" value="1"/>
</dbReference>